<dbReference type="Gene3D" id="2.40.70.10">
    <property type="entry name" value="Acid Proteases"/>
    <property type="match status" value="1"/>
</dbReference>
<dbReference type="Proteomes" id="UP000572817">
    <property type="component" value="Unassembled WGS sequence"/>
</dbReference>
<gene>
    <name evidence="4" type="ORF">GTA08_BOTSDO07438</name>
</gene>
<sequence>MRGGLFTINASSSWESTTSIWNNTGYYSLETLVLRGLGIGGNGEYGFDTVGTSFNGGGGVTLNHTIVAGIATPNFYLGQFGISPRPTNFTVENGNSSSFTDPQPSFFSLLRSNNMIPSLSYGFTAGSYYRSKSVKNALGSMIFGGYDASLNGSSSVSFDFADNTGRELVVAIQSITKSVAATDTDLLPSSIFAALDSSQPNIWLPVEACHKFEDAFGISWNATAELYILNSTVHDSLLKENANVTFRVGNTVSGGPVVDIVFPYNSFDLTASWPLISDSQSYFPLKRAANETQYTLGRTFLQEAYLIANYEQNNFQLSQRTWQDGVEQKIVTIPPANSTDENSDFHGSESKDPALSVGAIVGIVVGGLVLLGILALLYIRHRRRHRSITELPDKPEYSHLQPDPTDIPKTHGIELPSESSQLFEMDPGKSNKVELYGDQEHRAEIDGVQQLAEMDDSKRRSEAYELPGSQDDRRYELP</sequence>
<dbReference type="GO" id="GO:0006508">
    <property type="term" value="P:proteolysis"/>
    <property type="evidence" value="ECO:0007669"/>
    <property type="project" value="UniProtKB-KW"/>
</dbReference>
<keyword evidence="4" id="KW-0645">Protease</keyword>
<keyword evidence="2" id="KW-1133">Transmembrane helix</keyword>
<evidence type="ECO:0000256" key="1">
    <source>
        <dbReference type="SAM" id="MobiDB-lite"/>
    </source>
</evidence>
<keyword evidence="2" id="KW-0812">Transmembrane</keyword>
<evidence type="ECO:0000313" key="5">
    <source>
        <dbReference type="Proteomes" id="UP000572817"/>
    </source>
</evidence>
<evidence type="ECO:0000259" key="3">
    <source>
        <dbReference type="PROSITE" id="PS51767"/>
    </source>
</evidence>
<accession>A0A8H4IML0</accession>
<name>A0A8H4IML0_9PEZI</name>
<reference evidence="4" key="1">
    <citation type="submission" date="2020-04" db="EMBL/GenBank/DDBJ databases">
        <title>Genome Assembly and Annotation of Botryosphaeria dothidea sdau 11-99, a Latent Pathogen of Apple Fruit Ring Rot in China.</title>
        <authorList>
            <person name="Yu C."/>
            <person name="Diao Y."/>
            <person name="Lu Q."/>
            <person name="Zhao J."/>
            <person name="Cui S."/>
            <person name="Peng C."/>
            <person name="He B."/>
            <person name="Liu H."/>
        </authorList>
    </citation>
    <scope>NUCLEOTIDE SEQUENCE [LARGE SCALE GENOMIC DNA]</scope>
    <source>
        <strain evidence="4">Sdau11-99</strain>
    </source>
</reference>
<comment type="caution">
    <text evidence="4">The sequence shown here is derived from an EMBL/GenBank/DDBJ whole genome shotgun (WGS) entry which is preliminary data.</text>
</comment>
<dbReference type="AlphaFoldDB" id="A0A8H4IML0"/>
<dbReference type="OrthoDB" id="4074350at2759"/>
<organism evidence="4 5">
    <name type="scientific">Botryosphaeria dothidea</name>
    <dbReference type="NCBI Taxonomy" id="55169"/>
    <lineage>
        <taxon>Eukaryota</taxon>
        <taxon>Fungi</taxon>
        <taxon>Dikarya</taxon>
        <taxon>Ascomycota</taxon>
        <taxon>Pezizomycotina</taxon>
        <taxon>Dothideomycetes</taxon>
        <taxon>Dothideomycetes incertae sedis</taxon>
        <taxon>Botryosphaeriales</taxon>
        <taxon>Botryosphaeriaceae</taxon>
        <taxon>Botryosphaeria</taxon>
    </lineage>
</organism>
<keyword evidence="5" id="KW-1185">Reference proteome</keyword>
<dbReference type="Pfam" id="PF00026">
    <property type="entry name" value="Asp"/>
    <property type="match status" value="1"/>
</dbReference>
<keyword evidence="2" id="KW-0472">Membrane</keyword>
<feature type="domain" description="Peptidase A1" evidence="3">
    <location>
        <begin position="1"/>
        <end position="318"/>
    </location>
</feature>
<feature type="region of interest" description="Disordered" evidence="1">
    <location>
        <begin position="438"/>
        <end position="478"/>
    </location>
</feature>
<dbReference type="PROSITE" id="PS51767">
    <property type="entry name" value="PEPTIDASE_A1"/>
    <property type="match status" value="1"/>
</dbReference>
<protein>
    <submittedName>
        <fullName evidence="4">Acid protease</fullName>
    </submittedName>
</protein>
<feature type="transmembrane region" description="Helical" evidence="2">
    <location>
        <begin position="354"/>
        <end position="379"/>
    </location>
</feature>
<keyword evidence="4" id="KW-0378">Hydrolase</keyword>
<dbReference type="GO" id="GO:0008233">
    <property type="term" value="F:peptidase activity"/>
    <property type="evidence" value="ECO:0007669"/>
    <property type="project" value="UniProtKB-KW"/>
</dbReference>
<dbReference type="InterPro" id="IPR021109">
    <property type="entry name" value="Peptidase_aspartic_dom_sf"/>
</dbReference>
<proteinExistence type="predicted"/>
<evidence type="ECO:0000256" key="2">
    <source>
        <dbReference type="SAM" id="Phobius"/>
    </source>
</evidence>
<dbReference type="SUPFAM" id="SSF50630">
    <property type="entry name" value="Acid proteases"/>
    <property type="match status" value="1"/>
</dbReference>
<dbReference type="InterPro" id="IPR033121">
    <property type="entry name" value="PEPTIDASE_A1"/>
</dbReference>
<dbReference type="EMBL" id="WWBZ02000051">
    <property type="protein sequence ID" value="KAF4303962.1"/>
    <property type="molecule type" value="Genomic_DNA"/>
</dbReference>
<feature type="region of interest" description="Disordered" evidence="1">
    <location>
        <begin position="390"/>
        <end position="413"/>
    </location>
</feature>
<evidence type="ECO:0000313" key="4">
    <source>
        <dbReference type="EMBL" id="KAF4303962.1"/>
    </source>
</evidence>